<name>A0ABV3SSF1_9HYPH</name>
<evidence type="ECO:0000313" key="2">
    <source>
        <dbReference type="Proteomes" id="UP001556692"/>
    </source>
</evidence>
<sequence length="119" mass="14192">MIIMDDARQVVRDYLDGITFADEARIRRAFHPDGKLIGYKNGVLEWDSVEKFINDRRAAGTLSERAPYYWEIVLEDQTEDIATVKVIDEYRESRYTYYIVLLYIDGRWQIVSKVFHRHL</sequence>
<dbReference type="Gene3D" id="3.10.450.50">
    <property type="match status" value="1"/>
</dbReference>
<proteinExistence type="predicted"/>
<dbReference type="SUPFAM" id="SSF54427">
    <property type="entry name" value="NTF2-like"/>
    <property type="match status" value="1"/>
</dbReference>
<reference evidence="1 2" key="1">
    <citation type="submission" date="2024-05" db="EMBL/GenBank/DDBJ databases">
        <authorList>
            <person name="Jiang F."/>
        </authorList>
    </citation>
    <scope>NUCLEOTIDE SEQUENCE [LARGE SCALE GENOMIC DNA]</scope>
    <source>
        <strain evidence="1 2">LZ166</strain>
    </source>
</reference>
<dbReference type="InterPro" id="IPR032710">
    <property type="entry name" value="NTF2-like_dom_sf"/>
</dbReference>
<dbReference type="RefSeq" id="WP_367957594.1">
    <property type="nucleotide sequence ID" value="NZ_JBDPGJ010000011.1"/>
</dbReference>
<organism evidence="1 2">
    <name type="scientific">Aquibium pacificus</name>
    <dbReference type="NCBI Taxonomy" id="3153579"/>
    <lineage>
        <taxon>Bacteria</taxon>
        <taxon>Pseudomonadati</taxon>
        <taxon>Pseudomonadota</taxon>
        <taxon>Alphaproteobacteria</taxon>
        <taxon>Hyphomicrobiales</taxon>
        <taxon>Phyllobacteriaceae</taxon>
        <taxon>Aquibium</taxon>
    </lineage>
</organism>
<comment type="caution">
    <text evidence="1">The sequence shown here is derived from an EMBL/GenBank/DDBJ whole genome shotgun (WGS) entry which is preliminary data.</text>
</comment>
<accession>A0ABV3SSF1</accession>
<keyword evidence="2" id="KW-1185">Reference proteome</keyword>
<dbReference type="Pfam" id="PF12893">
    <property type="entry name" value="Lumazine_bd_2"/>
    <property type="match status" value="1"/>
</dbReference>
<dbReference type="InterPro" id="IPR039437">
    <property type="entry name" value="FrzH/put_lumazine-bd"/>
</dbReference>
<evidence type="ECO:0000313" key="1">
    <source>
        <dbReference type="EMBL" id="MEX0409737.1"/>
    </source>
</evidence>
<gene>
    <name evidence="1" type="ORF">ABGN05_29280</name>
</gene>
<protein>
    <submittedName>
        <fullName evidence="1">Nuclear transport factor 2 family protein</fullName>
    </submittedName>
</protein>
<dbReference type="EMBL" id="JBDPGJ010000011">
    <property type="protein sequence ID" value="MEX0409737.1"/>
    <property type="molecule type" value="Genomic_DNA"/>
</dbReference>
<dbReference type="Proteomes" id="UP001556692">
    <property type="component" value="Unassembled WGS sequence"/>
</dbReference>